<sequence length="483" mass="53564">MQRRRTAARLLSAHREVRVNGPVVDVATKPRAGERVVVSADSRAARLIGALALFCAACWLIQILVHHHSNPSWHYADRLAWSLTVLVAVAWIARGIFLGRPVTTMHAAVAAFFVLAGLGLHVLSFDLLGDVLIAGSGMVLMWPTSSHPRPADLPRIWELINATRDDALAPFTMQTGKSYHFSADGSAALAYRTRLGIAVVSGDPIGDEAHFPELVADFAVTCHAHGWRIAVVGCSERRLELWKDSAVLGQTLRPIPIGRDVVVDVSSFDMVGRKFRNLRQAVKRTHNCGVTTEIVAEQELSDELLAELTEVVRESSKGAHADRGFHMNLDGVLEGRFPGILLIIARDATGKVQAFHRYATAGGGSDITLDVPWRRRGAPNGLDERLSVDMVMAGKDRGAQRVSLAFAAFPEIFEDKNRGWTRRIFYRLTHVLDPLIALESLYRYVRKWHALDGRRYAVISMTQIVPLLFVLLSLEFLPRRRHL</sequence>
<evidence type="ECO:0000256" key="6">
    <source>
        <dbReference type="SAM" id="Phobius"/>
    </source>
</evidence>
<keyword evidence="2" id="KW-1003">Cell membrane</keyword>
<evidence type="ECO:0000256" key="4">
    <source>
        <dbReference type="ARBA" id="ARBA00022989"/>
    </source>
</evidence>
<evidence type="ECO:0000256" key="2">
    <source>
        <dbReference type="ARBA" id="ARBA00022475"/>
    </source>
</evidence>
<proteinExistence type="predicted"/>
<dbReference type="STRING" id="262316.MAP_1312"/>
<comment type="subcellular location">
    <subcellularLocation>
        <location evidence="1">Cell membrane</location>
        <topology evidence="1">Multi-pass membrane protein</topology>
    </subcellularLocation>
</comment>
<dbReference type="Proteomes" id="UP000000580">
    <property type="component" value="Chromosome"/>
</dbReference>
<name>Q740N8_MYCPA</name>
<dbReference type="eggNOG" id="COG2898">
    <property type="taxonomic scope" value="Bacteria"/>
</dbReference>
<evidence type="ECO:0000256" key="3">
    <source>
        <dbReference type="ARBA" id="ARBA00022692"/>
    </source>
</evidence>
<evidence type="ECO:0000313" key="8">
    <source>
        <dbReference type="EMBL" id="AAS03629.1"/>
    </source>
</evidence>
<keyword evidence="5 6" id="KW-0472">Membrane</keyword>
<feature type="domain" description="Phosphatidylglycerol lysyltransferase C-terminal" evidence="7">
    <location>
        <begin position="159"/>
        <end position="458"/>
    </location>
</feature>
<evidence type="ECO:0000256" key="5">
    <source>
        <dbReference type="ARBA" id="ARBA00023136"/>
    </source>
</evidence>
<evidence type="ECO:0000256" key="1">
    <source>
        <dbReference type="ARBA" id="ARBA00004651"/>
    </source>
</evidence>
<gene>
    <name evidence="8" type="ordered locus">MAP_1312</name>
</gene>
<evidence type="ECO:0000313" key="9">
    <source>
        <dbReference type="Proteomes" id="UP000000580"/>
    </source>
</evidence>
<feature type="transmembrane region" description="Helical" evidence="6">
    <location>
        <begin position="47"/>
        <end position="67"/>
    </location>
</feature>
<feature type="transmembrane region" description="Helical" evidence="6">
    <location>
        <begin position="456"/>
        <end position="477"/>
    </location>
</feature>
<dbReference type="KEGG" id="mpa:MAP_1312"/>
<dbReference type="InterPro" id="IPR051211">
    <property type="entry name" value="PG_lysyltransferase"/>
</dbReference>
<feature type="transmembrane region" description="Helical" evidence="6">
    <location>
        <begin position="79"/>
        <end position="97"/>
    </location>
</feature>
<dbReference type="GO" id="GO:0055091">
    <property type="term" value="P:phospholipid homeostasis"/>
    <property type="evidence" value="ECO:0007669"/>
    <property type="project" value="TreeGrafter"/>
</dbReference>
<dbReference type="EMBL" id="AE016958">
    <property type="protein sequence ID" value="AAS03629.1"/>
    <property type="molecule type" value="Genomic_DNA"/>
</dbReference>
<accession>Q740N8</accession>
<dbReference type="GO" id="GO:0005886">
    <property type="term" value="C:plasma membrane"/>
    <property type="evidence" value="ECO:0007669"/>
    <property type="project" value="UniProtKB-SubCell"/>
</dbReference>
<keyword evidence="4 6" id="KW-1133">Transmembrane helix</keyword>
<dbReference type="AlphaFoldDB" id="Q740N8"/>
<keyword evidence="3 6" id="KW-0812">Transmembrane</keyword>
<reference evidence="8 9" key="1">
    <citation type="journal article" date="2005" name="Proc. Natl. Acad. Sci. U.S.A.">
        <title>The complete genome sequence of Mycobacterium avium subspecies paratuberculosis.</title>
        <authorList>
            <person name="Li L."/>
            <person name="Bannantine J.P."/>
            <person name="Zhang Q."/>
            <person name="Amonsin A."/>
            <person name="May B.J."/>
            <person name="Alt D."/>
            <person name="Banerji N."/>
            <person name="Kanjilal S."/>
            <person name="Kapur V."/>
        </authorList>
    </citation>
    <scope>NUCLEOTIDE SEQUENCE [LARGE SCALE GENOMIC DNA]</scope>
    <source>
        <strain evidence="9">ATCC BAA-968 / K-10</strain>
    </source>
</reference>
<keyword evidence="9" id="KW-1185">Reference proteome</keyword>
<organism evidence="8 9">
    <name type="scientific">Mycolicibacterium paratuberculosis (strain ATCC BAA-968 / K-10)</name>
    <name type="common">Mycobacterium paratuberculosis</name>
    <dbReference type="NCBI Taxonomy" id="262316"/>
    <lineage>
        <taxon>Bacteria</taxon>
        <taxon>Bacillati</taxon>
        <taxon>Actinomycetota</taxon>
        <taxon>Actinomycetes</taxon>
        <taxon>Mycobacteriales</taxon>
        <taxon>Mycobacteriaceae</taxon>
        <taxon>Mycobacterium</taxon>
        <taxon>Mycobacterium avium complex (MAC)</taxon>
    </lineage>
</organism>
<evidence type="ECO:0000259" key="7">
    <source>
        <dbReference type="Pfam" id="PF09924"/>
    </source>
</evidence>
<dbReference type="GO" id="GO:0016755">
    <property type="term" value="F:aminoacyltransferase activity"/>
    <property type="evidence" value="ECO:0007669"/>
    <property type="project" value="TreeGrafter"/>
</dbReference>
<protein>
    <recommendedName>
        <fullName evidence="7">Phosphatidylglycerol lysyltransferase C-terminal domain-containing protein</fullName>
    </recommendedName>
</protein>
<dbReference type="PANTHER" id="PTHR34697:SF2">
    <property type="entry name" value="PHOSPHATIDYLGLYCEROL LYSYLTRANSFERASE"/>
    <property type="match status" value="1"/>
</dbReference>
<dbReference type="HOGENOM" id="CLU_047541_0_0_11"/>
<dbReference type="PANTHER" id="PTHR34697">
    <property type="entry name" value="PHOSPHATIDYLGLYCEROL LYSYLTRANSFERASE"/>
    <property type="match status" value="1"/>
</dbReference>
<dbReference type="InterPro" id="IPR024320">
    <property type="entry name" value="LPG_synthase_C"/>
</dbReference>
<dbReference type="Pfam" id="PF09924">
    <property type="entry name" value="LPG_synthase_C"/>
    <property type="match status" value="1"/>
</dbReference>